<dbReference type="KEGG" id="vg:77936571"/>
<dbReference type="GeneID" id="77936571"/>
<keyword evidence="3" id="KW-1185">Reference proteome</keyword>
<accession>A0A5B8WI09</accession>
<dbReference type="Proteomes" id="UP000321915">
    <property type="component" value="Segment"/>
</dbReference>
<dbReference type="RefSeq" id="YP_010660577.1">
    <property type="nucleotide sequence ID" value="NC_070877.1"/>
</dbReference>
<evidence type="ECO:0000256" key="1">
    <source>
        <dbReference type="SAM" id="MobiDB-lite"/>
    </source>
</evidence>
<evidence type="ECO:0000313" key="2">
    <source>
        <dbReference type="EMBL" id="QED11699.1"/>
    </source>
</evidence>
<evidence type="ECO:0000313" key="3">
    <source>
        <dbReference type="Proteomes" id="UP000321915"/>
    </source>
</evidence>
<gene>
    <name evidence="2" type="primary">211</name>
    <name evidence="2" type="ORF">SEA_QUI_211</name>
</gene>
<protein>
    <submittedName>
        <fullName evidence="2">Uncharacterized protein</fullName>
    </submittedName>
</protein>
<sequence>MKLKLSELPISTVIKLVAGETYIKSAKYIWTEILVTHGYYEVETLDEREKVKVPVGINPYIEVLKPLDEFFGDYKILSLPMDVVNTAVWFGTKLRNASAKTIIEDAIKYELVDEEEEAYREDAIRTEKGLPEESEWLGKE</sequence>
<dbReference type="EMBL" id="MN183282">
    <property type="protein sequence ID" value="QED11699.1"/>
    <property type="molecule type" value="Genomic_DNA"/>
</dbReference>
<reference evidence="2 3" key="1">
    <citation type="submission" date="2019-07" db="EMBL/GenBank/DDBJ databases">
        <authorList>
            <person name="Abdullah A."/>
            <person name="Lima G.C."/>
            <person name="Cuneo C.K."/>
            <person name="Ennest D.C."/>
            <person name="Fritz K.J."/>
            <person name="Johnson B.T."/>
            <person name="Larson S.M."/>
            <person name="Lemunyete M.N."/>
            <person name="Murray M.B."/>
            <person name="Osmond D.E."/>
            <person name="Patras K.A."/>
            <person name="Ransibrahmanakul S."/>
            <person name="Simpson K.A."/>
            <person name="Thull B.S."/>
            <person name="Wetzel S."/>
            <person name="Bonilla J.A."/>
            <person name="Klyczek K."/>
            <person name="Garlena R.A."/>
            <person name="Russell D.A."/>
            <person name="Pope W.H."/>
            <person name="Jacobs-Sera D."/>
            <person name="Hatfull G.F."/>
        </authorList>
    </citation>
    <scope>NUCLEOTIDE SEQUENCE [LARGE SCALE GENOMIC DNA]</scope>
</reference>
<feature type="region of interest" description="Disordered" evidence="1">
    <location>
        <begin position="121"/>
        <end position="140"/>
    </location>
</feature>
<proteinExistence type="predicted"/>
<name>A0A5B8WI09_9CAUD</name>
<organism evidence="2 3">
    <name type="scientific">Arthrobacter phage Qui</name>
    <dbReference type="NCBI Taxonomy" id="2603260"/>
    <lineage>
        <taxon>Viruses</taxon>
        <taxon>Duplodnaviria</taxon>
        <taxon>Heunggongvirae</taxon>
        <taxon>Uroviricota</taxon>
        <taxon>Caudoviricetes</taxon>
        <taxon>Quivirus</taxon>
        <taxon>Quivirus qui</taxon>
    </lineage>
</organism>